<organism evidence="2 3">
    <name type="scientific">Butyrivibrio hungatei</name>
    <dbReference type="NCBI Taxonomy" id="185008"/>
    <lineage>
        <taxon>Bacteria</taxon>
        <taxon>Bacillati</taxon>
        <taxon>Bacillota</taxon>
        <taxon>Clostridia</taxon>
        <taxon>Lachnospirales</taxon>
        <taxon>Lachnospiraceae</taxon>
        <taxon>Butyrivibrio</taxon>
    </lineage>
</organism>
<reference evidence="3" key="1">
    <citation type="submission" date="2016-10" db="EMBL/GenBank/DDBJ databases">
        <title>The complete genome sequence of the rumen bacterium Butyrivibrio hungatei MB2003.</title>
        <authorList>
            <person name="Palevich N."/>
            <person name="Kelly W.J."/>
            <person name="Leahy S.C."/>
            <person name="Altermann E."/>
            <person name="Rakonjac J."/>
            <person name="Attwood G.T."/>
        </authorList>
    </citation>
    <scope>NUCLEOTIDE SEQUENCE [LARGE SCALE GENOMIC DNA]</scope>
    <source>
        <strain evidence="3">MB2003</strain>
    </source>
</reference>
<evidence type="ECO:0000313" key="2">
    <source>
        <dbReference type="EMBL" id="AOZ96395.1"/>
    </source>
</evidence>
<dbReference type="EMBL" id="CP017831">
    <property type="protein sequence ID" value="AOZ96395.1"/>
    <property type="molecule type" value="Genomic_DNA"/>
</dbReference>
<name>A0A1D9P2G4_9FIRM</name>
<protein>
    <submittedName>
        <fullName evidence="2">Uncharacterized protein</fullName>
    </submittedName>
</protein>
<sequence length="200" mass="22770">MKKVYKGEFGYIENNRKKAIIRTAIFLTIVLLLFFTGLILKHTQKNVFSILAALFCLPTGWSGVNMIMFLKAKGCSKEDYDEIEAHKGDLLIHYDHIITSYEKNYYVMASTVLDKNICCYTSDKDMDTSDCEKHIKKMMAGSGYSSYSIKIFDDLKSFCDRLDQLEKLRADKGIDPQKIEDSWENGTVETPAGVLLSISL</sequence>
<accession>A0A1D9P2G4</accession>
<keyword evidence="1" id="KW-0472">Membrane</keyword>
<dbReference type="AlphaFoldDB" id="A0A1D9P2G4"/>
<keyword evidence="1" id="KW-1133">Transmembrane helix</keyword>
<dbReference type="KEGG" id="bhu:bhn_I1362"/>
<evidence type="ECO:0000256" key="1">
    <source>
        <dbReference type="SAM" id="Phobius"/>
    </source>
</evidence>
<feature type="transmembrane region" description="Helical" evidence="1">
    <location>
        <begin position="46"/>
        <end position="70"/>
    </location>
</feature>
<dbReference type="Proteomes" id="UP000179284">
    <property type="component" value="Chromosome I"/>
</dbReference>
<evidence type="ECO:0000313" key="3">
    <source>
        <dbReference type="Proteomes" id="UP000179284"/>
    </source>
</evidence>
<dbReference type="RefSeq" id="WP_071176086.1">
    <property type="nucleotide sequence ID" value="NZ_CP017831.1"/>
</dbReference>
<gene>
    <name evidence="2" type="ORF">bhn_I1362</name>
</gene>
<dbReference type="OrthoDB" id="9783125at2"/>
<keyword evidence="1" id="KW-0812">Transmembrane</keyword>
<proteinExistence type="predicted"/>
<keyword evidence="3" id="KW-1185">Reference proteome</keyword>
<feature type="transmembrane region" description="Helical" evidence="1">
    <location>
        <begin position="20"/>
        <end position="40"/>
    </location>
</feature>